<keyword evidence="9" id="KW-1185">Reference proteome</keyword>
<feature type="transmembrane region" description="Helical" evidence="7">
    <location>
        <begin position="544"/>
        <end position="563"/>
    </location>
</feature>
<keyword evidence="3 7" id="KW-0812">Transmembrane</keyword>
<evidence type="ECO:0000256" key="5">
    <source>
        <dbReference type="ARBA" id="ARBA00023136"/>
    </source>
</evidence>
<dbReference type="Proteomes" id="UP000325081">
    <property type="component" value="Unassembled WGS sequence"/>
</dbReference>
<organism evidence="8 9">
    <name type="scientific">Striga asiatica</name>
    <name type="common">Asiatic witchweed</name>
    <name type="synonym">Buchnera asiatica</name>
    <dbReference type="NCBI Taxonomy" id="4170"/>
    <lineage>
        <taxon>Eukaryota</taxon>
        <taxon>Viridiplantae</taxon>
        <taxon>Streptophyta</taxon>
        <taxon>Embryophyta</taxon>
        <taxon>Tracheophyta</taxon>
        <taxon>Spermatophyta</taxon>
        <taxon>Magnoliopsida</taxon>
        <taxon>eudicotyledons</taxon>
        <taxon>Gunneridae</taxon>
        <taxon>Pentapetalae</taxon>
        <taxon>asterids</taxon>
        <taxon>lamiids</taxon>
        <taxon>Lamiales</taxon>
        <taxon>Orobanchaceae</taxon>
        <taxon>Buchnereae</taxon>
        <taxon>Striga</taxon>
    </lineage>
</organism>
<dbReference type="FunFam" id="1.20.1250.20:FF:000410">
    <property type="entry name" value="POT family protein"/>
    <property type="match status" value="1"/>
</dbReference>
<dbReference type="SUPFAM" id="SSF103473">
    <property type="entry name" value="MFS general substrate transporter"/>
    <property type="match status" value="1"/>
</dbReference>
<evidence type="ECO:0000256" key="7">
    <source>
        <dbReference type="SAM" id="Phobius"/>
    </source>
</evidence>
<dbReference type="Gene3D" id="1.20.1250.20">
    <property type="entry name" value="MFS general substrate transporter like domains"/>
    <property type="match status" value="1"/>
</dbReference>
<comment type="similarity">
    <text evidence="2">Belongs to the major facilitator superfamily. Proton-dependent oligopeptide transporter (POT/PTR) (TC 2.A.17) family.</text>
</comment>
<feature type="transmembrane region" description="Helical" evidence="7">
    <location>
        <begin position="468"/>
        <end position="487"/>
    </location>
</feature>
<name>A0A5A7PY73_STRAF</name>
<comment type="caution">
    <text evidence="8">The sequence shown here is derived from an EMBL/GenBank/DDBJ whole genome shotgun (WGS) entry which is preliminary data.</text>
</comment>
<dbReference type="GO" id="GO:0022857">
    <property type="term" value="F:transmembrane transporter activity"/>
    <property type="evidence" value="ECO:0007669"/>
    <property type="project" value="InterPro"/>
</dbReference>
<protein>
    <submittedName>
        <fullName evidence="8">Major facilitator superfamily protein</fullName>
    </submittedName>
</protein>
<reference evidence="9" key="1">
    <citation type="journal article" date="2019" name="Curr. Biol.">
        <title>Genome Sequence of Striga asiatica Provides Insight into the Evolution of Plant Parasitism.</title>
        <authorList>
            <person name="Yoshida S."/>
            <person name="Kim S."/>
            <person name="Wafula E.K."/>
            <person name="Tanskanen J."/>
            <person name="Kim Y.M."/>
            <person name="Honaas L."/>
            <person name="Yang Z."/>
            <person name="Spallek T."/>
            <person name="Conn C.E."/>
            <person name="Ichihashi Y."/>
            <person name="Cheong K."/>
            <person name="Cui S."/>
            <person name="Der J.P."/>
            <person name="Gundlach H."/>
            <person name="Jiao Y."/>
            <person name="Hori C."/>
            <person name="Ishida J.K."/>
            <person name="Kasahara H."/>
            <person name="Kiba T."/>
            <person name="Kim M.S."/>
            <person name="Koo N."/>
            <person name="Laohavisit A."/>
            <person name="Lee Y.H."/>
            <person name="Lumba S."/>
            <person name="McCourt P."/>
            <person name="Mortimer J.C."/>
            <person name="Mutuku J.M."/>
            <person name="Nomura T."/>
            <person name="Sasaki-Sekimoto Y."/>
            <person name="Seto Y."/>
            <person name="Wang Y."/>
            <person name="Wakatake T."/>
            <person name="Sakakibara H."/>
            <person name="Demura T."/>
            <person name="Yamaguchi S."/>
            <person name="Yoneyama K."/>
            <person name="Manabe R.I."/>
            <person name="Nelson D.C."/>
            <person name="Schulman A.H."/>
            <person name="Timko M.P."/>
            <person name="dePamphilis C.W."/>
            <person name="Choi D."/>
            <person name="Shirasu K."/>
        </authorList>
    </citation>
    <scope>NUCLEOTIDE SEQUENCE [LARGE SCALE GENOMIC DNA]</scope>
    <source>
        <strain evidence="9">cv. UVA1</strain>
    </source>
</reference>
<evidence type="ECO:0000313" key="9">
    <source>
        <dbReference type="Proteomes" id="UP000325081"/>
    </source>
</evidence>
<comment type="subcellular location">
    <subcellularLocation>
        <location evidence="1">Membrane</location>
        <topology evidence="1">Multi-pass membrane protein</topology>
    </subcellularLocation>
</comment>
<feature type="transmembrane region" description="Helical" evidence="7">
    <location>
        <begin position="377"/>
        <end position="395"/>
    </location>
</feature>
<keyword evidence="4 7" id="KW-1133">Transmembrane helix</keyword>
<dbReference type="EMBL" id="BKCP01005405">
    <property type="protein sequence ID" value="GER37819.1"/>
    <property type="molecule type" value="Genomic_DNA"/>
</dbReference>
<dbReference type="OrthoDB" id="8904098at2759"/>
<feature type="transmembrane region" description="Helical" evidence="7">
    <location>
        <begin position="416"/>
        <end position="436"/>
    </location>
</feature>
<gene>
    <name evidence="8" type="ORF">STAS_14254</name>
</gene>
<feature type="transmembrane region" description="Helical" evidence="7">
    <location>
        <begin position="499"/>
        <end position="524"/>
    </location>
</feature>
<dbReference type="PANTHER" id="PTHR11654">
    <property type="entry name" value="OLIGOPEPTIDE TRANSPORTER-RELATED"/>
    <property type="match status" value="1"/>
</dbReference>
<feature type="transmembrane region" description="Helical" evidence="7">
    <location>
        <begin position="227"/>
        <end position="247"/>
    </location>
</feature>
<comment type="similarity">
    <text evidence="6">Belongs to the major facilitator superfamily. Phosphate:H(+) symporter (TC 2.A.1.9) family.</text>
</comment>
<dbReference type="GO" id="GO:0016020">
    <property type="term" value="C:membrane"/>
    <property type="evidence" value="ECO:0007669"/>
    <property type="project" value="UniProtKB-SubCell"/>
</dbReference>
<evidence type="ECO:0000256" key="4">
    <source>
        <dbReference type="ARBA" id="ARBA00022989"/>
    </source>
</evidence>
<evidence type="ECO:0000256" key="1">
    <source>
        <dbReference type="ARBA" id="ARBA00004141"/>
    </source>
</evidence>
<evidence type="ECO:0000256" key="3">
    <source>
        <dbReference type="ARBA" id="ARBA00022692"/>
    </source>
</evidence>
<proteinExistence type="inferred from homology"/>
<feature type="transmembrane region" description="Helical" evidence="7">
    <location>
        <begin position="158"/>
        <end position="181"/>
    </location>
</feature>
<keyword evidence="5 7" id="KW-0472">Membrane</keyword>
<evidence type="ECO:0000313" key="8">
    <source>
        <dbReference type="EMBL" id="GER37819.1"/>
    </source>
</evidence>
<feature type="transmembrane region" description="Helical" evidence="7">
    <location>
        <begin position="339"/>
        <end position="357"/>
    </location>
</feature>
<dbReference type="InterPro" id="IPR000109">
    <property type="entry name" value="POT_fam"/>
</dbReference>
<dbReference type="InterPro" id="IPR036259">
    <property type="entry name" value="MFS_trans_sf"/>
</dbReference>
<dbReference type="Pfam" id="PF00854">
    <property type="entry name" value="PTR2"/>
    <property type="match status" value="1"/>
</dbReference>
<sequence>MTIGAGEEISAAEVPLLNDVVPRSMDFRGRPSVRSKSGCWKSASFIIGAGVAERLSYYGISMNLVNYLTGKLGQPTATAASVLNAWYGTASLLPILGAFIADSFTGRFRMIIASCVLYVTGLSFLSLSAVLRSADASKCNPAANYTASCTPNHLQLTFFFFSLYLVAIAQGGLTPCVQAFGADQFDEDDEDESESKSSFFNWWYCFSSGCIVVPLFALTYIQDNVSWELGFGIPAVVMCLTLVLFLVGCPTYRFRVNPGGMNPFVRITIVFVKAVRNWRSATPEPELCEEEGVLPRTGSQFRFLDKALLTRDGWAEDDNKVCSVGDVEDARSILRLIPIWFACLGYSIVYAQPAALFTKQVATIDRRVTPSFEMPAASIQLCFISAVVMVSLPLYDRALVPLARKITKTPSGIPTLGRISFGLLLSLSSIVIAALVEQHRLSTARDHGLADLPGAVVPMSVWWFAPQYVLSGVADVFAMVGLQEFFYGEVPAELKSVGLAMYLSILGIGSLLSSFLISSLQAATSRGGRPGWFADDLNRAHLDYFYWMLAGMSALGFVAFTCFTRSYVYRRTKVHL</sequence>
<feature type="transmembrane region" description="Helical" evidence="7">
    <location>
        <begin position="85"/>
        <end position="104"/>
    </location>
</feature>
<dbReference type="AlphaFoldDB" id="A0A5A7PY73"/>
<feature type="transmembrane region" description="Helical" evidence="7">
    <location>
        <begin position="202"/>
        <end position="221"/>
    </location>
</feature>
<accession>A0A5A7PY73</accession>
<evidence type="ECO:0000256" key="2">
    <source>
        <dbReference type="ARBA" id="ARBA00005982"/>
    </source>
</evidence>
<feature type="transmembrane region" description="Helical" evidence="7">
    <location>
        <begin position="111"/>
        <end position="131"/>
    </location>
</feature>
<evidence type="ECO:0000256" key="6">
    <source>
        <dbReference type="ARBA" id="ARBA00044504"/>
    </source>
</evidence>